<evidence type="ECO:0000313" key="6">
    <source>
        <dbReference type="EMBL" id="SDM94356.1"/>
    </source>
</evidence>
<dbReference type="GO" id="GO:0006508">
    <property type="term" value="P:proteolysis"/>
    <property type="evidence" value="ECO:0007669"/>
    <property type="project" value="UniProtKB-KW"/>
</dbReference>
<dbReference type="SUPFAM" id="SSF54001">
    <property type="entry name" value="Cysteine proteinases"/>
    <property type="match status" value="1"/>
</dbReference>
<keyword evidence="2" id="KW-0645">Protease</keyword>
<dbReference type="PROSITE" id="PS51935">
    <property type="entry name" value="NLPC_P60"/>
    <property type="match status" value="1"/>
</dbReference>
<evidence type="ECO:0000256" key="2">
    <source>
        <dbReference type="ARBA" id="ARBA00022670"/>
    </source>
</evidence>
<evidence type="ECO:0000313" key="7">
    <source>
        <dbReference type="Proteomes" id="UP000199309"/>
    </source>
</evidence>
<dbReference type="PANTHER" id="PTHR47053">
    <property type="entry name" value="MUREIN DD-ENDOPEPTIDASE MEPH-RELATED"/>
    <property type="match status" value="1"/>
</dbReference>
<dbReference type="InterPro" id="IPR036366">
    <property type="entry name" value="PGBDSf"/>
</dbReference>
<feature type="domain" description="NlpC/P60" evidence="5">
    <location>
        <begin position="195"/>
        <end position="316"/>
    </location>
</feature>
<dbReference type="InterPro" id="IPR051202">
    <property type="entry name" value="Peptidase_C40"/>
</dbReference>
<dbReference type="Pfam" id="PF01471">
    <property type="entry name" value="PG_binding_1"/>
    <property type="match status" value="2"/>
</dbReference>
<gene>
    <name evidence="6" type="ORF">SAMN05660299_01807</name>
</gene>
<reference evidence="6 7" key="1">
    <citation type="submission" date="2016-10" db="EMBL/GenBank/DDBJ databases">
        <authorList>
            <person name="de Groot N.N."/>
        </authorList>
    </citation>
    <scope>NUCLEOTIDE SEQUENCE [LARGE SCALE GENOMIC DNA]</scope>
    <source>
        <strain evidence="6 7">DSM 16981</strain>
    </source>
</reference>
<keyword evidence="4" id="KW-0788">Thiol protease</keyword>
<dbReference type="GO" id="GO:0008234">
    <property type="term" value="F:cysteine-type peptidase activity"/>
    <property type="evidence" value="ECO:0007669"/>
    <property type="project" value="UniProtKB-KW"/>
</dbReference>
<dbReference type="InterPro" id="IPR002477">
    <property type="entry name" value="Peptidoglycan-bd-like"/>
</dbReference>
<accession>A0A1G9XD21</accession>
<keyword evidence="7" id="KW-1185">Reference proteome</keyword>
<dbReference type="PANTHER" id="PTHR47053:SF1">
    <property type="entry name" value="MUREIN DD-ENDOPEPTIDASE MEPH-RELATED"/>
    <property type="match status" value="1"/>
</dbReference>
<dbReference type="Proteomes" id="UP000199309">
    <property type="component" value="Unassembled WGS sequence"/>
</dbReference>
<dbReference type="InterPro" id="IPR036365">
    <property type="entry name" value="PGBD-like_sf"/>
</dbReference>
<keyword evidence="3" id="KW-0378">Hydrolase</keyword>
<dbReference type="RefSeq" id="WP_091650842.1">
    <property type="nucleotide sequence ID" value="NZ_FNHQ01000017.1"/>
</dbReference>
<dbReference type="EMBL" id="FNHQ01000017">
    <property type="protein sequence ID" value="SDM94356.1"/>
    <property type="molecule type" value="Genomic_DNA"/>
</dbReference>
<protein>
    <submittedName>
        <fullName evidence="6">Putative peptidoglycan binding domain-containing protein</fullName>
    </submittedName>
</protein>
<dbReference type="Gene3D" id="3.90.1720.10">
    <property type="entry name" value="endopeptidase domain like (from Nostoc punctiforme)"/>
    <property type="match status" value="1"/>
</dbReference>
<dbReference type="SUPFAM" id="SSF47090">
    <property type="entry name" value="PGBD-like"/>
    <property type="match status" value="2"/>
</dbReference>
<evidence type="ECO:0000259" key="5">
    <source>
        <dbReference type="PROSITE" id="PS51935"/>
    </source>
</evidence>
<evidence type="ECO:0000256" key="3">
    <source>
        <dbReference type="ARBA" id="ARBA00022801"/>
    </source>
</evidence>
<dbReference type="OrthoDB" id="9808890at2"/>
<dbReference type="STRING" id="349095.SAMN05660299_01807"/>
<organism evidence="6 7">
    <name type="scientific">Megasphaera paucivorans</name>
    <dbReference type="NCBI Taxonomy" id="349095"/>
    <lineage>
        <taxon>Bacteria</taxon>
        <taxon>Bacillati</taxon>
        <taxon>Bacillota</taxon>
        <taxon>Negativicutes</taxon>
        <taxon>Veillonellales</taxon>
        <taxon>Veillonellaceae</taxon>
        <taxon>Megasphaera</taxon>
    </lineage>
</organism>
<dbReference type="Gene3D" id="1.10.101.10">
    <property type="entry name" value="PGBD-like superfamily/PGBD"/>
    <property type="match status" value="2"/>
</dbReference>
<sequence>MGTWQRVAGVTCIIMLTVTSYSGATFHPGDRGTQIVAIQQALGIAADGDYGTGTVQAVKNFQSSHGLDVDGIVGAQTYKAIMGSDIPVNNTSRFVQKNFNGSADAGTVSAAPVINSDTVITIIQQALVNKGYNIPVDGDFGSVTEQAVRQFQASQGFDADGIVGPTTFRALTGRELTTGSVRRYSYSRSPDRAYSSMRDRVLGIANQYLGVPYVFGGNTPSGFDCSGFTRYVYSAVGIDLPRMADDQYAIGSYVSSSMLQPGDLVFFTTYAPGVSHSGIYIGNDQFISATTSGGVAIANLHSSYWESRYIGAKRVIS</sequence>
<dbReference type="AlphaFoldDB" id="A0A1G9XD21"/>
<evidence type="ECO:0000256" key="1">
    <source>
        <dbReference type="ARBA" id="ARBA00007074"/>
    </source>
</evidence>
<dbReference type="InterPro" id="IPR038765">
    <property type="entry name" value="Papain-like_cys_pep_sf"/>
</dbReference>
<name>A0A1G9XD21_9FIRM</name>
<evidence type="ECO:0000256" key="4">
    <source>
        <dbReference type="ARBA" id="ARBA00022807"/>
    </source>
</evidence>
<dbReference type="Pfam" id="PF00877">
    <property type="entry name" value="NLPC_P60"/>
    <property type="match status" value="1"/>
</dbReference>
<dbReference type="InterPro" id="IPR000064">
    <property type="entry name" value="NLP_P60_dom"/>
</dbReference>
<proteinExistence type="inferred from homology"/>
<comment type="similarity">
    <text evidence="1">Belongs to the peptidase C40 family.</text>
</comment>